<proteinExistence type="predicted"/>
<dbReference type="Proteomes" id="UP000298460">
    <property type="component" value="Unassembled WGS sequence"/>
</dbReference>
<accession>A0A4Z0RC70</accession>
<name>A0A4Z0RC70_9FIRM</name>
<gene>
    <name evidence="1" type="ORF">E4K67_03500</name>
</gene>
<sequence>MVWPKRKIQLVASSAAPGINGVRAVLKGMKLEFFEAEDLSGGIIENWWEKPFDQKAATEGAGPVTDILFWSEGRENAFSEGLNQQSIESFIHNILEDYEILRVSEPTILIEGRPLLGHVLHEAGFEPTILWPTTDGDWQCERKQGNHWVIPESWMVGSYEARRATNLVPSPNVGAEEKVTWEVRADRIDFYQGQDGLKFVGQVPRWPELMEEHVAAETIARCIELGVSWLDIRLALSSFWQNIIMTDNLRWNINDIGWNGWTGGEELPSAPIDHVEDWWAR</sequence>
<comment type="caution">
    <text evidence="1">The sequence shown here is derived from an EMBL/GenBank/DDBJ whole genome shotgun (WGS) entry which is preliminary data.</text>
</comment>
<dbReference type="EMBL" id="SPQQ01000001">
    <property type="protein sequence ID" value="TGE40054.1"/>
    <property type="molecule type" value="Genomic_DNA"/>
</dbReference>
<evidence type="ECO:0000313" key="2">
    <source>
        <dbReference type="Proteomes" id="UP000298460"/>
    </source>
</evidence>
<organism evidence="1 2">
    <name type="scientific">Desulfosporosinus fructosivorans</name>
    <dbReference type="NCBI Taxonomy" id="2018669"/>
    <lineage>
        <taxon>Bacteria</taxon>
        <taxon>Bacillati</taxon>
        <taxon>Bacillota</taxon>
        <taxon>Clostridia</taxon>
        <taxon>Eubacteriales</taxon>
        <taxon>Desulfitobacteriaceae</taxon>
        <taxon>Desulfosporosinus</taxon>
    </lineage>
</organism>
<evidence type="ECO:0000313" key="1">
    <source>
        <dbReference type="EMBL" id="TGE40054.1"/>
    </source>
</evidence>
<dbReference type="AlphaFoldDB" id="A0A4Z0RC70"/>
<keyword evidence="2" id="KW-1185">Reference proteome</keyword>
<dbReference type="OrthoDB" id="1793352at2"/>
<reference evidence="1 2" key="1">
    <citation type="submission" date="2019-03" db="EMBL/GenBank/DDBJ databases">
        <title>Draft Genome Sequence of Desulfosporosinus fructosivorans Strain 63.6F, Isolated from Marine Sediment in the Baltic Sea.</title>
        <authorList>
            <person name="Hausmann B."/>
            <person name="Vandieken V."/>
            <person name="Pjevac P."/>
            <person name="Schreck K."/>
            <person name="Herbold C.W."/>
            <person name="Loy A."/>
        </authorList>
    </citation>
    <scope>NUCLEOTIDE SEQUENCE [LARGE SCALE GENOMIC DNA]</scope>
    <source>
        <strain evidence="1 2">63.6F</strain>
    </source>
</reference>
<protein>
    <submittedName>
        <fullName evidence="1">Uncharacterized protein</fullName>
    </submittedName>
</protein>